<dbReference type="RefSeq" id="WP_344109639.1">
    <property type="nucleotide sequence ID" value="NZ_BAAANE010000003.1"/>
</dbReference>
<evidence type="ECO:0000313" key="4">
    <source>
        <dbReference type="Proteomes" id="UP001501319"/>
    </source>
</evidence>
<dbReference type="PRINTS" id="PR00081">
    <property type="entry name" value="GDHRDH"/>
</dbReference>
<dbReference type="EMBL" id="BAAANE010000003">
    <property type="protein sequence ID" value="GAA1625719.1"/>
    <property type="molecule type" value="Genomic_DNA"/>
</dbReference>
<reference evidence="3 4" key="1">
    <citation type="journal article" date="2019" name="Int. J. Syst. Evol. Microbiol.">
        <title>The Global Catalogue of Microorganisms (GCM) 10K type strain sequencing project: providing services to taxonomists for standard genome sequencing and annotation.</title>
        <authorList>
            <consortium name="The Broad Institute Genomics Platform"/>
            <consortium name="The Broad Institute Genome Sequencing Center for Infectious Disease"/>
            <person name="Wu L."/>
            <person name="Ma J."/>
        </authorList>
    </citation>
    <scope>NUCLEOTIDE SEQUENCE [LARGE SCALE GENOMIC DNA]</scope>
    <source>
        <strain evidence="3 4">JCM 14306</strain>
    </source>
</reference>
<gene>
    <name evidence="3" type="ORF">GCM10009744_11950</name>
</gene>
<dbReference type="Pfam" id="PF00106">
    <property type="entry name" value="adh_short"/>
    <property type="match status" value="1"/>
</dbReference>
<sequence length="322" mass="33919">MDITPFGFTSTTADVLKGVDLSGKRALVTGAGNGLGAETARALASAGAEVTLAVRRPEAGAAVVRSIRESTGNDAVHLTALDLADQASVRALVDGWTGPLHVLVNNAGIMAVPELQRTPEGWELQFATNFLGHYALTVGLHDALASAGGARIVSVSSIGHQMSPVVFDDLHYRFRPYDSWTAYGQSKTADVLLAVEATRRWSGDKIVANSLNPGAIATGLQKHTGGLRTPEEFRKTVEQGAATSVLLAASPFVEGIGGRYFENCNESDVVQERTTTLGSAGGVAPYALDEANARRLWEVAAELIGRQASAGRPRSQVRAETR</sequence>
<dbReference type="Gene3D" id="3.40.50.720">
    <property type="entry name" value="NAD(P)-binding Rossmann-like Domain"/>
    <property type="match status" value="1"/>
</dbReference>
<dbReference type="InterPro" id="IPR002347">
    <property type="entry name" value="SDR_fam"/>
</dbReference>
<name>A0ABN2F313_9ACTN</name>
<evidence type="ECO:0000256" key="2">
    <source>
        <dbReference type="ARBA" id="ARBA00023002"/>
    </source>
</evidence>
<dbReference type="PANTHER" id="PTHR24320">
    <property type="entry name" value="RETINOL DEHYDROGENASE"/>
    <property type="match status" value="1"/>
</dbReference>
<dbReference type="CDD" id="cd05327">
    <property type="entry name" value="retinol-DH_like_SDR_c_like"/>
    <property type="match status" value="1"/>
</dbReference>
<comment type="caution">
    <text evidence="3">The sequence shown here is derived from an EMBL/GenBank/DDBJ whole genome shotgun (WGS) entry which is preliminary data.</text>
</comment>
<organism evidence="3 4">
    <name type="scientific">Kribbella alba</name>
    <dbReference type="NCBI Taxonomy" id="190197"/>
    <lineage>
        <taxon>Bacteria</taxon>
        <taxon>Bacillati</taxon>
        <taxon>Actinomycetota</taxon>
        <taxon>Actinomycetes</taxon>
        <taxon>Propionibacteriales</taxon>
        <taxon>Kribbellaceae</taxon>
        <taxon>Kribbella</taxon>
    </lineage>
</organism>
<keyword evidence="2" id="KW-0560">Oxidoreductase</keyword>
<accession>A0ABN2F313</accession>
<evidence type="ECO:0000313" key="3">
    <source>
        <dbReference type="EMBL" id="GAA1625719.1"/>
    </source>
</evidence>
<protein>
    <submittedName>
        <fullName evidence="3">SDR family NAD(P)-dependent oxidoreductase</fullName>
    </submittedName>
</protein>
<dbReference type="SUPFAM" id="SSF51735">
    <property type="entry name" value="NAD(P)-binding Rossmann-fold domains"/>
    <property type="match status" value="1"/>
</dbReference>
<comment type="similarity">
    <text evidence="1">Belongs to the short-chain dehydrogenases/reductases (SDR) family.</text>
</comment>
<dbReference type="InterPro" id="IPR036291">
    <property type="entry name" value="NAD(P)-bd_dom_sf"/>
</dbReference>
<dbReference type="Proteomes" id="UP001501319">
    <property type="component" value="Unassembled WGS sequence"/>
</dbReference>
<evidence type="ECO:0000256" key="1">
    <source>
        <dbReference type="ARBA" id="ARBA00006484"/>
    </source>
</evidence>
<proteinExistence type="inferred from homology"/>
<keyword evidence="4" id="KW-1185">Reference proteome</keyword>
<dbReference type="PANTHER" id="PTHR24320:SF227">
    <property type="entry name" value="RETINOL DEHYDROGENASE 11"/>
    <property type="match status" value="1"/>
</dbReference>